<dbReference type="InterPro" id="IPR024370">
    <property type="entry name" value="PBP_domain"/>
</dbReference>
<evidence type="ECO:0000259" key="3">
    <source>
        <dbReference type="Pfam" id="PF12849"/>
    </source>
</evidence>
<feature type="chain" id="PRO_5014944760" evidence="2">
    <location>
        <begin position="27"/>
        <end position="345"/>
    </location>
</feature>
<dbReference type="PANTHER" id="PTHR30570">
    <property type="entry name" value="PERIPLASMIC PHOSPHATE BINDING COMPONENT OF PHOSPHATE ABC TRANSPORTER"/>
    <property type="match status" value="1"/>
</dbReference>
<protein>
    <submittedName>
        <fullName evidence="4">Phosphonate ABC transporter substrate-binding protein</fullName>
    </submittedName>
</protein>
<sequence length="345" mass="37001">MSFSKSTLGITVAASLAVGFSTSAMARETIQIAGSSTVLPFASIVAEEFGGSFPQFNTPVVGSGGSGGGLRQFCQGVGENTIDIANASRAIRSGEVENCKANGVEEVLEVMFGYDGIVFASRADRDSFALTPRHLFAAAAAEVPVDGEMVENPYTRWSDIDSDLPDQEIVLVIPASNHGTREVFEERVIHPGCDTYDEVQQLDDDARGEFCNALRGDGRIIEIAGDYTETLARLDAQADAVGVFGLSFYDQNRDRLQVATVDGVTPSLDTIGSGEYPVSRPLFFYVKGEHLDVIPGLAEYTEFFLNEMISGYGSPLEDAGLIPMDDDERASALEQFQARTVATGE</sequence>
<keyword evidence="5" id="KW-1185">Reference proteome</keyword>
<feature type="signal peptide" evidence="2">
    <location>
        <begin position="1"/>
        <end position="26"/>
    </location>
</feature>
<evidence type="ECO:0000256" key="1">
    <source>
        <dbReference type="ARBA" id="ARBA00022729"/>
    </source>
</evidence>
<evidence type="ECO:0000313" key="4">
    <source>
        <dbReference type="EMBL" id="PMR75358.1"/>
    </source>
</evidence>
<comment type="caution">
    <text evidence="4">The sequence shown here is derived from an EMBL/GenBank/DDBJ whole genome shotgun (WGS) entry which is preliminary data.</text>
</comment>
<feature type="domain" description="PBP" evidence="3">
    <location>
        <begin position="22"/>
        <end position="306"/>
    </location>
</feature>
<organism evidence="4 5">
    <name type="scientific">Billgrantia endophytica</name>
    <dbReference type="NCBI Taxonomy" id="2033802"/>
    <lineage>
        <taxon>Bacteria</taxon>
        <taxon>Pseudomonadati</taxon>
        <taxon>Pseudomonadota</taxon>
        <taxon>Gammaproteobacteria</taxon>
        <taxon>Oceanospirillales</taxon>
        <taxon>Halomonadaceae</taxon>
        <taxon>Billgrantia</taxon>
    </lineage>
</organism>
<dbReference type="Proteomes" id="UP000235803">
    <property type="component" value="Unassembled WGS sequence"/>
</dbReference>
<dbReference type="InterPro" id="IPR050811">
    <property type="entry name" value="Phosphate_ABC_transporter"/>
</dbReference>
<dbReference type="OrthoDB" id="9765713at2"/>
<dbReference type="EMBL" id="PNRF01000020">
    <property type="protein sequence ID" value="PMR75358.1"/>
    <property type="molecule type" value="Genomic_DNA"/>
</dbReference>
<dbReference type="AlphaFoldDB" id="A0A2N7U4K2"/>
<proteinExistence type="predicted"/>
<dbReference type="RefSeq" id="WP_102653372.1">
    <property type="nucleotide sequence ID" value="NZ_PNRF01000020.1"/>
</dbReference>
<dbReference type="PANTHER" id="PTHR30570:SF1">
    <property type="entry name" value="PHOSPHATE-BINDING PROTEIN PSTS"/>
    <property type="match status" value="1"/>
</dbReference>
<evidence type="ECO:0000313" key="5">
    <source>
        <dbReference type="Proteomes" id="UP000235803"/>
    </source>
</evidence>
<accession>A0A2N7U4K2</accession>
<dbReference type="Gene3D" id="3.40.190.10">
    <property type="entry name" value="Periplasmic binding protein-like II"/>
    <property type="match status" value="2"/>
</dbReference>
<reference evidence="4 5" key="1">
    <citation type="submission" date="2018-01" db="EMBL/GenBank/DDBJ databases">
        <title>Halomonas endophytica sp. nov., isolated from storage liquid in the stems of Populus euphratica.</title>
        <authorList>
            <person name="Chen C."/>
        </authorList>
    </citation>
    <scope>NUCLEOTIDE SEQUENCE [LARGE SCALE GENOMIC DNA]</scope>
    <source>
        <strain evidence="4 5">MC28</strain>
    </source>
</reference>
<name>A0A2N7U4K2_9GAMM</name>
<keyword evidence="1 2" id="KW-0732">Signal</keyword>
<gene>
    <name evidence="4" type="ORF">C1H69_10585</name>
</gene>
<evidence type="ECO:0000256" key="2">
    <source>
        <dbReference type="SAM" id="SignalP"/>
    </source>
</evidence>
<dbReference type="SUPFAM" id="SSF53850">
    <property type="entry name" value="Periplasmic binding protein-like II"/>
    <property type="match status" value="1"/>
</dbReference>
<dbReference type="Pfam" id="PF12849">
    <property type="entry name" value="PBP_like_2"/>
    <property type="match status" value="1"/>
</dbReference>